<name>A0A6B2NN35_9RHOB</name>
<accession>A0A6B2NN35</accession>
<feature type="chain" id="PRO_5025554032" evidence="2">
    <location>
        <begin position="26"/>
        <end position="289"/>
    </location>
</feature>
<keyword evidence="2" id="KW-0732">Signal</keyword>
<proteinExistence type="predicted"/>
<feature type="region of interest" description="Disordered" evidence="1">
    <location>
        <begin position="189"/>
        <end position="213"/>
    </location>
</feature>
<comment type="caution">
    <text evidence="4">The sequence shown here is derived from an EMBL/GenBank/DDBJ whole genome shotgun (WGS) entry which is preliminary data.</text>
</comment>
<dbReference type="GO" id="GO:0030428">
    <property type="term" value="C:cell septum"/>
    <property type="evidence" value="ECO:0007669"/>
    <property type="project" value="TreeGrafter"/>
</dbReference>
<dbReference type="GO" id="GO:0042834">
    <property type="term" value="F:peptidoglycan binding"/>
    <property type="evidence" value="ECO:0007669"/>
    <property type="project" value="InterPro"/>
</dbReference>
<dbReference type="SUPFAM" id="SSF110997">
    <property type="entry name" value="Sporulation related repeat"/>
    <property type="match status" value="1"/>
</dbReference>
<sequence length="289" mass="30702">MQVEMAKAGPRIRILALGFSLVFLAACEDGAGVPFLQPKDNEATTETRSTKLVERDVEAPDVFQVTEAGLWDGRPSLGGVWVAHPDVKEPERVIIRNASNDKFVIGALFRRERDIPGPRIQASSDAAAALGMLAGAPVQLNVTALRREEVQEEPVVDPATADTASLEELPEVSETPLDPVAGAAAAIEASAPATQQPATPAPSTAPKPKTSSLDKPYIQIGIFSVEANAKRAADQMRAAGMVPTVRQESTNGKPFWRVVVGPAQSKSERTALLDQVKSTGFSDAYAVKK</sequence>
<feature type="signal peptide" evidence="2">
    <location>
        <begin position="1"/>
        <end position="25"/>
    </location>
</feature>
<feature type="domain" description="SPOR" evidence="3">
    <location>
        <begin position="210"/>
        <end position="289"/>
    </location>
</feature>
<dbReference type="PROSITE" id="PS51257">
    <property type="entry name" value="PROKAR_LIPOPROTEIN"/>
    <property type="match status" value="1"/>
</dbReference>
<dbReference type="Pfam" id="PF05036">
    <property type="entry name" value="SPOR"/>
    <property type="match status" value="1"/>
</dbReference>
<protein>
    <submittedName>
        <fullName evidence="4">SPOR domain-containing protein</fullName>
    </submittedName>
</protein>
<feature type="region of interest" description="Disordered" evidence="1">
    <location>
        <begin position="149"/>
        <end position="174"/>
    </location>
</feature>
<organism evidence="4">
    <name type="scientific">Ruegeria sp. PrR005</name>
    <dbReference type="NCBI Taxonomy" id="2706882"/>
    <lineage>
        <taxon>Bacteria</taxon>
        <taxon>Pseudomonadati</taxon>
        <taxon>Pseudomonadota</taxon>
        <taxon>Alphaproteobacteria</taxon>
        <taxon>Rhodobacterales</taxon>
        <taxon>Roseobacteraceae</taxon>
        <taxon>Ruegeria</taxon>
    </lineage>
</organism>
<evidence type="ECO:0000256" key="2">
    <source>
        <dbReference type="SAM" id="SignalP"/>
    </source>
</evidence>
<dbReference type="PANTHER" id="PTHR38687:SF1">
    <property type="entry name" value="CELL DIVISION PROTEIN DEDD"/>
    <property type="match status" value="1"/>
</dbReference>
<dbReference type="InterPro" id="IPR036680">
    <property type="entry name" value="SPOR-like_sf"/>
</dbReference>
<dbReference type="EMBL" id="JAAGOX010000011">
    <property type="protein sequence ID" value="NDW44680.1"/>
    <property type="molecule type" value="Genomic_DNA"/>
</dbReference>
<dbReference type="AlphaFoldDB" id="A0A6B2NN35"/>
<evidence type="ECO:0000259" key="3">
    <source>
        <dbReference type="PROSITE" id="PS51724"/>
    </source>
</evidence>
<dbReference type="Gene3D" id="3.30.70.1070">
    <property type="entry name" value="Sporulation related repeat"/>
    <property type="match status" value="1"/>
</dbReference>
<dbReference type="PANTHER" id="PTHR38687">
    <property type="entry name" value="CELL DIVISION PROTEIN DEDD-RELATED"/>
    <property type="match status" value="1"/>
</dbReference>
<evidence type="ECO:0000313" key="4">
    <source>
        <dbReference type="EMBL" id="NDW44680.1"/>
    </source>
</evidence>
<dbReference type="RefSeq" id="WP_164128655.1">
    <property type="nucleotide sequence ID" value="NZ_JAAGOX010000011.1"/>
</dbReference>
<feature type="compositionally biased region" description="Low complexity" evidence="1">
    <location>
        <begin position="189"/>
        <end position="198"/>
    </location>
</feature>
<gene>
    <name evidence="4" type="ORF">G0P99_06905</name>
</gene>
<dbReference type="PROSITE" id="PS51724">
    <property type="entry name" value="SPOR"/>
    <property type="match status" value="1"/>
</dbReference>
<evidence type="ECO:0000256" key="1">
    <source>
        <dbReference type="SAM" id="MobiDB-lite"/>
    </source>
</evidence>
<reference evidence="4" key="1">
    <citation type="submission" date="2020-02" db="EMBL/GenBank/DDBJ databases">
        <title>Delineation of the pyrene-degrading pathway in Roseobacter clade bacteria by genomic analysis.</title>
        <authorList>
            <person name="Zhou H."/>
            <person name="Wang H."/>
        </authorList>
    </citation>
    <scope>NUCLEOTIDE SEQUENCE</scope>
    <source>
        <strain evidence="4">PrR005</strain>
    </source>
</reference>
<dbReference type="GO" id="GO:0032506">
    <property type="term" value="P:cytokinetic process"/>
    <property type="evidence" value="ECO:0007669"/>
    <property type="project" value="TreeGrafter"/>
</dbReference>
<dbReference type="GO" id="GO:0032153">
    <property type="term" value="C:cell division site"/>
    <property type="evidence" value="ECO:0007669"/>
    <property type="project" value="TreeGrafter"/>
</dbReference>
<dbReference type="InterPro" id="IPR052521">
    <property type="entry name" value="Cell_div_SPOR-domain"/>
</dbReference>
<dbReference type="InterPro" id="IPR007730">
    <property type="entry name" value="SPOR-like_dom"/>
</dbReference>